<reference evidence="1" key="1">
    <citation type="journal article" date="2020" name="Fungal Divers.">
        <title>Resolving the Mortierellaceae phylogeny through synthesis of multi-gene phylogenetics and phylogenomics.</title>
        <authorList>
            <person name="Vandepol N."/>
            <person name="Liber J."/>
            <person name="Desiro A."/>
            <person name="Na H."/>
            <person name="Kennedy M."/>
            <person name="Barry K."/>
            <person name="Grigoriev I.V."/>
            <person name="Miller A.N."/>
            <person name="O'Donnell K."/>
            <person name="Stajich J.E."/>
            <person name="Bonito G."/>
        </authorList>
    </citation>
    <scope>NUCLEOTIDE SEQUENCE</scope>
    <source>
        <strain evidence="1">NVP60</strain>
    </source>
</reference>
<evidence type="ECO:0000313" key="2">
    <source>
        <dbReference type="Proteomes" id="UP000823405"/>
    </source>
</evidence>
<organism evidence="1 2">
    <name type="scientific">Linnemannia gamsii</name>
    <dbReference type="NCBI Taxonomy" id="64522"/>
    <lineage>
        <taxon>Eukaryota</taxon>
        <taxon>Fungi</taxon>
        <taxon>Fungi incertae sedis</taxon>
        <taxon>Mucoromycota</taxon>
        <taxon>Mortierellomycotina</taxon>
        <taxon>Mortierellomycetes</taxon>
        <taxon>Mortierellales</taxon>
        <taxon>Mortierellaceae</taxon>
        <taxon>Linnemannia</taxon>
    </lineage>
</organism>
<keyword evidence="2" id="KW-1185">Reference proteome</keyword>
<gene>
    <name evidence="1" type="ORF">BGZ97_012078</name>
</gene>
<dbReference type="Proteomes" id="UP000823405">
    <property type="component" value="Unassembled WGS sequence"/>
</dbReference>
<dbReference type="EMBL" id="JAAAIN010000755">
    <property type="protein sequence ID" value="KAG0311108.1"/>
    <property type="molecule type" value="Genomic_DNA"/>
</dbReference>
<evidence type="ECO:0000313" key="1">
    <source>
        <dbReference type="EMBL" id="KAG0311108.1"/>
    </source>
</evidence>
<accession>A0A9P6UM77</accession>
<sequence>MALGSQLIQAFVPDTVFHHIDGPYNDQKAHAHALRAVGSNKSKQAFYNYMANVKNLMGPFYEHNMPAPHPQITDITDDNDNDAVGLSLNAHDDDPGPTNNRTIPYSTRHDVFRRSTKDKIVKY</sequence>
<dbReference type="AlphaFoldDB" id="A0A9P6UM77"/>
<name>A0A9P6UM77_9FUNG</name>
<proteinExistence type="predicted"/>
<protein>
    <submittedName>
        <fullName evidence="1">Uncharacterized protein</fullName>
    </submittedName>
</protein>
<comment type="caution">
    <text evidence="1">The sequence shown here is derived from an EMBL/GenBank/DDBJ whole genome shotgun (WGS) entry which is preliminary data.</text>
</comment>